<name>A0A212K296_9BACT</name>
<accession>A0A212K296</accession>
<evidence type="ECO:0000313" key="1">
    <source>
        <dbReference type="EMBL" id="SBW05738.1"/>
    </source>
</evidence>
<dbReference type="RefSeq" id="WP_296950940.1">
    <property type="nucleotide sequence ID" value="NZ_LT599021.1"/>
</dbReference>
<sequence length="67" mass="7845">MKDKEIKVIFNLENRLMQWVIKRIEGMTIALETEHTGSVNKSMKCFNLLENNFLIALFFNGKRLGDI</sequence>
<reference evidence="1" key="1">
    <citation type="submission" date="2016-04" db="EMBL/GenBank/DDBJ databases">
        <authorList>
            <person name="Evans L.H."/>
            <person name="Alamgir A."/>
            <person name="Owens N."/>
            <person name="Weber N.D."/>
            <person name="Virtaneva K."/>
            <person name="Barbian K."/>
            <person name="Babar A."/>
            <person name="Rosenke K."/>
        </authorList>
    </citation>
    <scope>NUCLEOTIDE SEQUENCE</scope>
    <source>
        <strain evidence="1">86-2</strain>
    </source>
</reference>
<organism evidence="1">
    <name type="scientific">uncultured Dysgonomonas sp</name>
    <dbReference type="NCBI Taxonomy" id="206096"/>
    <lineage>
        <taxon>Bacteria</taxon>
        <taxon>Pseudomonadati</taxon>
        <taxon>Bacteroidota</taxon>
        <taxon>Bacteroidia</taxon>
        <taxon>Bacteroidales</taxon>
        <taxon>Dysgonomonadaceae</taxon>
        <taxon>Dysgonomonas</taxon>
        <taxon>environmental samples</taxon>
    </lineage>
</organism>
<proteinExistence type="predicted"/>
<gene>
    <name evidence="1" type="ORF">KL86DYS2_12845</name>
</gene>
<dbReference type="EMBL" id="FLUL01000001">
    <property type="protein sequence ID" value="SBW05738.1"/>
    <property type="molecule type" value="Genomic_DNA"/>
</dbReference>
<dbReference type="AlphaFoldDB" id="A0A212K296"/>
<protein>
    <submittedName>
        <fullName evidence="1">Uncharacterized protein</fullName>
    </submittedName>
</protein>